<dbReference type="PANTHER" id="PTHR42760">
    <property type="entry name" value="SHORT-CHAIN DEHYDROGENASES/REDUCTASES FAMILY MEMBER"/>
    <property type="match status" value="1"/>
</dbReference>
<dbReference type="SUPFAM" id="SSF51735">
    <property type="entry name" value="NAD(P)-binding Rossmann-fold domains"/>
    <property type="match status" value="1"/>
</dbReference>
<protein>
    <submittedName>
        <fullName evidence="3">SDR family oxidoreductase</fullName>
    </submittedName>
</protein>
<evidence type="ECO:0000313" key="3">
    <source>
        <dbReference type="EMBL" id="MXP63053.1"/>
    </source>
</evidence>
<dbReference type="EMBL" id="SNVJ01000004">
    <property type="protein sequence ID" value="MXP63053.1"/>
    <property type="molecule type" value="Genomic_DNA"/>
</dbReference>
<keyword evidence="2" id="KW-0560">Oxidoreductase</keyword>
<dbReference type="PROSITE" id="PS00061">
    <property type="entry name" value="ADH_SHORT"/>
    <property type="match status" value="1"/>
</dbReference>
<dbReference type="Proteomes" id="UP000460715">
    <property type="component" value="Unassembled WGS sequence"/>
</dbReference>
<dbReference type="InterPro" id="IPR036291">
    <property type="entry name" value="NAD(P)-bd_dom_sf"/>
</dbReference>
<keyword evidence="4" id="KW-1185">Reference proteome</keyword>
<proteinExistence type="inferred from homology"/>
<dbReference type="NCBIfam" id="NF005559">
    <property type="entry name" value="PRK07231.1"/>
    <property type="match status" value="1"/>
</dbReference>
<organism evidence="3 4">
    <name type="scientific">Teichococcus coralli</name>
    <dbReference type="NCBI Taxonomy" id="2545983"/>
    <lineage>
        <taxon>Bacteria</taxon>
        <taxon>Pseudomonadati</taxon>
        <taxon>Pseudomonadota</taxon>
        <taxon>Alphaproteobacteria</taxon>
        <taxon>Acetobacterales</taxon>
        <taxon>Roseomonadaceae</taxon>
        <taxon>Roseomonas</taxon>
    </lineage>
</organism>
<sequence>MEMAVLKDRTAVVTGGGAGIGRASCLALGRAGAHVAVWDIDAAAAEETAALLRAEGAQATTVIASVADPGAVRGAFATLDARLGRLDILINNAGISANRPTLEVTDEEWRRGMSINLDGVFWCAREAGRRMQAQGSGCIVNMASMYGVVAAPNRIAYTASKAAVVMMTKSLAVEWAGFGIRVNAVAPGYIRTALLEELAAIGKVDLAALTRRTPQGRLGTAEEIADAVLYLCEPRSAFITGHVLGVDGGWTAYGYV</sequence>
<comment type="caution">
    <text evidence="3">The sequence shown here is derived from an EMBL/GenBank/DDBJ whole genome shotgun (WGS) entry which is preliminary data.</text>
</comment>
<dbReference type="AlphaFoldDB" id="A0A845B605"/>
<evidence type="ECO:0000256" key="2">
    <source>
        <dbReference type="ARBA" id="ARBA00023002"/>
    </source>
</evidence>
<dbReference type="PANTHER" id="PTHR42760:SF115">
    <property type="entry name" value="3-OXOACYL-[ACYL-CARRIER-PROTEIN] REDUCTASE FABG"/>
    <property type="match status" value="1"/>
</dbReference>
<evidence type="ECO:0000313" key="4">
    <source>
        <dbReference type="Proteomes" id="UP000460715"/>
    </source>
</evidence>
<dbReference type="Gene3D" id="3.40.50.720">
    <property type="entry name" value="NAD(P)-binding Rossmann-like Domain"/>
    <property type="match status" value="1"/>
</dbReference>
<accession>A0A845B605</accession>
<dbReference type="PRINTS" id="PR00081">
    <property type="entry name" value="GDHRDH"/>
</dbReference>
<dbReference type="Pfam" id="PF13561">
    <property type="entry name" value="adh_short_C2"/>
    <property type="match status" value="1"/>
</dbReference>
<dbReference type="InterPro" id="IPR020904">
    <property type="entry name" value="Sc_DH/Rdtase_CS"/>
</dbReference>
<gene>
    <name evidence="3" type="ORF">E0493_06760</name>
</gene>
<evidence type="ECO:0000256" key="1">
    <source>
        <dbReference type="ARBA" id="ARBA00006484"/>
    </source>
</evidence>
<dbReference type="CDD" id="cd05233">
    <property type="entry name" value="SDR_c"/>
    <property type="match status" value="1"/>
</dbReference>
<dbReference type="FunFam" id="3.40.50.720:FF:000084">
    <property type="entry name" value="Short-chain dehydrogenase reductase"/>
    <property type="match status" value="1"/>
</dbReference>
<dbReference type="InterPro" id="IPR002347">
    <property type="entry name" value="SDR_fam"/>
</dbReference>
<comment type="similarity">
    <text evidence="1">Belongs to the short-chain dehydrogenases/reductases (SDR) family.</text>
</comment>
<dbReference type="PRINTS" id="PR00080">
    <property type="entry name" value="SDRFAMILY"/>
</dbReference>
<name>A0A845B605_9PROT</name>
<reference evidence="3 4" key="1">
    <citation type="submission" date="2019-03" db="EMBL/GenBank/DDBJ databases">
        <title>Roseomonas sp. a novel Roseomonas species isolated from Sea whip Gorgonian.</title>
        <authorList>
            <person name="Li F."/>
            <person name="Pan X."/>
            <person name="Huang S."/>
            <person name="Li Z."/>
            <person name="Meng B."/>
        </authorList>
    </citation>
    <scope>NUCLEOTIDE SEQUENCE [LARGE SCALE GENOMIC DNA]</scope>
    <source>
        <strain evidence="3 4">M0104</strain>
    </source>
</reference>
<dbReference type="GO" id="GO:0016616">
    <property type="term" value="F:oxidoreductase activity, acting on the CH-OH group of donors, NAD or NADP as acceptor"/>
    <property type="evidence" value="ECO:0007669"/>
    <property type="project" value="TreeGrafter"/>
</dbReference>
<dbReference type="OrthoDB" id="9810734at2"/>